<proteinExistence type="predicted"/>
<keyword evidence="2" id="KW-1185">Reference proteome</keyword>
<dbReference type="Proteomes" id="UP001234297">
    <property type="component" value="Chromosome 5"/>
</dbReference>
<evidence type="ECO:0000313" key="1">
    <source>
        <dbReference type="EMBL" id="KAJ8639483.1"/>
    </source>
</evidence>
<comment type="caution">
    <text evidence="1">The sequence shown here is derived from an EMBL/GenBank/DDBJ whole genome shotgun (WGS) entry which is preliminary data.</text>
</comment>
<protein>
    <submittedName>
        <fullName evidence="1">Uncharacterized protein</fullName>
    </submittedName>
</protein>
<dbReference type="EMBL" id="CM056813">
    <property type="protein sequence ID" value="KAJ8639483.1"/>
    <property type="molecule type" value="Genomic_DNA"/>
</dbReference>
<organism evidence="1 2">
    <name type="scientific">Persea americana</name>
    <name type="common">Avocado</name>
    <dbReference type="NCBI Taxonomy" id="3435"/>
    <lineage>
        <taxon>Eukaryota</taxon>
        <taxon>Viridiplantae</taxon>
        <taxon>Streptophyta</taxon>
        <taxon>Embryophyta</taxon>
        <taxon>Tracheophyta</taxon>
        <taxon>Spermatophyta</taxon>
        <taxon>Magnoliopsida</taxon>
        <taxon>Magnoliidae</taxon>
        <taxon>Laurales</taxon>
        <taxon>Lauraceae</taxon>
        <taxon>Persea</taxon>
    </lineage>
</organism>
<name>A0ACC2M224_PERAE</name>
<evidence type="ECO:0000313" key="2">
    <source>
        <dbReference type="Proteomes" id="UP001234297"/>
    </source>
</evidence>
<sequence>MGLGLLPDGAKLVGVFSVLHDSHLRPKIITPTSPAKLSNGWKFVIRFQVGTGGLIAKGVAVPLMAPSFTSHSFSMNQRLMFLISGRATTVSCSTFEVEVEAPSSGVLAPSGYHLLFVVNGGIPSKGILFQMQ</sequence>
<accession>A0ACC2M224</accession>
<reference evidence="1 2" key="1">
    <citation type="journal article" date="2022" name="Hortic Res">
        <title>A haplotype resolved chromosomal level avocado genome allows analysis of novel avocado genes.</title>
        <authorList>
            <person name="Nath O."/>
            <person name="Fletcher S.J."/>
            <person name="Hayward A."/>
            <person name="Shaw L.M."/>
            <person name="Masouleh A.K."/>
            <person name="Furtado A."/>
            <person name="Henry R.J."/>
            <person name="Mitter N."/>
        </authorList>
    </citation>
    <scope>NUCLEOTIDE SEQUENCE [LARGE SCALE GENOMIC DNA]</scope>
    <source>
        <strain evidence="2">cv. Hass</strain>
    </source>
</reference>
<gene>
    <name evidence="1" type="ORF">MRB53_016177</name>
</gene>